<dbReference type="AlphaFoldDB" id="A0A7W9AIA1"/>
<dbReference type="RefSeq" id="WP_184018217.1">
    <property type="nucleotide sequence ID" value="NZ_JACIJC010000003.1"/>
</dbReference>
<evidence type="ECO:0000313" key="2">
    <source>
        <dbReference type="EMBL" id="MBB5686144.1"/>
    </source>
</evidence>
<proteinExistence type="predicted"/>
<dbReference type="Pfam" id="PF00565">
    <property type="entry name" value="SNase"/>
    <property type="match status" value="1"/>
</dbReference>
<evidence type="ECO:0000259" key="1">
    <source>
        <dbReference type="PROSITE" id="PS50830"/>
    </source>
</evidence>
<dbReference type="SMART" id="SM00318">
    <property type="entry name" value="SNc"/>
    <property type="match status" value="1"/>
</dbReference>
<protein>
    <submittedName>
        <fullName evidence="2">Endonuclease YncB(Thermonuclease family)</fullName>
    </submittedName>
</protein>
<keyword evidence="2" id="KW-0378">Hydrolase</keyword>
<evidence type="ECO:0000313" key="3">
    <source>
        <dbReference type="Proteomes" id="UP000549617"/>
    </source>
</evidence>
<sequence length="178" mass="19468">MRRLRSTIYLLILFALLIAYAWIERIGIGTQEIRAANGERVDVRDGDTLLIGATKFRVYGIDAPELHQNCTDATGRSWPCGVAATDRLKALMAAPGAGCTPRARDRFAREIATCRTDAVPDIGRVMVSEGLAVAFGVGEESDYLGEEAAAEAAKRGLWQGHFERPRAWRDAHPRGEGN</sequence>
<gene>
    <name evidence="2" type="ORF">FHS49_002160</name>
</gene>
<dbReference type="GO" id="GO:0004519">
    <property type="term" value="F:endonuclease activity"/>
    <property type="evidence" value="ECO:0007669"/>
    <property type="project" value="UniProtKB-KW"/>
</dbReference>
<dbReference type="EMBL" id="JACIJC010000003">
    <property type="protein sequence ID" value="MBB5686144.1"/>
    <property type="molecule type" value="Genomic_DNA"/>
</dbReference>
<keyword evidence="2" id="KW-0540">Nuclease</keyword>
<name>A0A7W9AIA1_9SPHN</name>
<dbReference type="InterPro" id="IPR016071">
    <property type="entry name" value="Staphylococal_nuclease_OB-fold"/>
</dbReference>
<keyword evidence="3" id="KW-1185">Reference proteome</keyword>
<accession>A0A7W9AIA1</accession>
<dbReference type="PROSITE" id="PS50830">
    <property type="entry name" value="TNASE_3"/>
    <property type="match status" value="1"/>
</dbReference>
<comment type="caution">
    <text evidence="2">The sequence shown here is derived from an EMBL/GenBank/DDBJ whole genome shotgun (WGS) entry which is preliminary data.</text>
</comment>
<dbReference type="SUPFAM" id="SSF50199">
    <property type="entry name" value="Staphylococcal nuclease"/>
    <property type="match status" value="1"/>
</dbReference>
<dbReference type="Proteomes" id="UP000549617">
    <property type="component" value="Unassembled WGS sequence"/>
</dbReference>
<reference evidence="2 3" key="1">
    <citation type="submission" date="2020-08" db="EMBL/GenBank/DDBJ databases">
        <title>Genomic Encyclopedia of Type Strains, Phase IV (KMG-IV): sequencing the most valuable type-strain genomes for metagenomic binning, comparative biology and taxonomic classification.</title>
        <authorList>
            <person name="Goeker M."/>
        </authorList>
    </citation>
    <scope>NUCLEOTIDE SEQUENCE [LARGE SCALE GENOMIC DNA]</scope>
    <source>
        <strain evidence="2 3">DSM 25079</strain>
    </source>
</reference>
<dbReference type="InterPro" id="IPR035437">
    <property type="entry name" value="SNase_OB-fold_sf"/>
</dbReference>
<organism evidence="2 3">
    <name type="scientific">Sphingobium boeckii</name>
    <dbReference type="NCBI Taxonomy" id="1082345"/>
    <lineage>
        <taxon>Bacteria</taxon>
        <taxon>Pseudomonadati</taxon>
        <taxon>Pseudomonadota</taxon>
        <taxon>Alphaproteobacteria</taxon>
        <taxon>Sphingomonadales</taxon>
        <taxon>Sphingomonadaceae</taxon>
        <taxon>Sphingobium</taxon>
    </lineage>
</organism>
<feature type="domain" description="TNase-like" evidence="1">
    <location>
        <begin position="34"/>
        <end position="160"/>
    </location>
</feature>
<keyword evidence="2" id="KW-0255">Endonuclease</keyword>
<dbReference type="Gene3D" id="2.40.50.90">
    <property type="match status" value="1"/>
</dbReference>